<feature type="transmembrane region" description="Helical" evidence="2">
    <location>
        <begin position="167"/>
        <end position="188"/>
    </location>
</feature>
<keyword evidence="2" id="KW-0472">Membrane</keyword>
<dbReference type="EMBL" id="JBHMDM010000001">
    <property type="protein sequence ID" value="MFB9375711.1"/>
    <property type="molecule type" value="Genomic_DNA"/>
</dbReference>
<keyword evidence="4" id="KW-1185">Reference proteome</keyword>
<feature type="transmembrane region" description="Helical" evidence="2">
    <location>
        <begin position="450"/>
        <end position="468"/>
    </location>
</feature>
<evidence type="ECO:0008006" key="5">
    <source>
        <dbReference type="Google" id="ProtNLM"/>
    </source>
</evidence>
<feature type="transmembrane region" description="Helical" evidence="2">
    <location>
        <begin position="286"/>
        <end position="306"/>
    </location>
</feature>
<reference evidence="3 4" key="1">
    <citation type="submission" date="2024-09" db="EMBL/GenBank/DDBJ databases">
        <authorList>
            <person name="Sun Q."/>
            <person name="Mori K."/>
        </authorList>
    </citation>
    <scope>NUCLEOTIDE SEQUENCE [LARGE SCALE GENOMIC DNA]</scope>
    <source>
        <strain evidence="3 4">TISTR 1856</strain>
    </source>
</reference>
<feature type="transmembrane region" description="Helical" evidence="2">
    <location>
        <begin position="57"/>
        <end position="77"/>
    </location>
</feature>
<evidence type="ECO:0000313" key="3">
    <source>
        <dbReference type="EMBL" id="MFB9375711.1"/>
    </source>
</evidence>
<dbReference type="Proteomes" id="UP001589748">
    <property type="component" value="Unassembled WGS sequence"/>
</dbReference>
<gene>
    <name evidence="3" type="ORF">ACFFVI_01900</name>
</gene>
<name>A0ABV5LNP8_9ACTN</name>
<organism evidence="3 4">
    <name type="scientific">Kineococcus gynurae</name>
    <dbReference type="NCBI Taxonomy" id="452979"/>
    <lineage>
        <taxon>Bacteria</taxon>
        <taxon>Bacillati</taxon>
        <taxon>Actinomycetota</taxon>
        <taxon>Actinomycetes</taxon>
        <taxon>Kineosporiales</taxon>
        <taxon>Kineosporiaceae</taxon>
        <taxon>Kineococcus</taxon>
    </lineage>
</organism>
<feature type="transmembrane region" description="Helical" evidence="2">
    <location>
        <begin position="390"/>
        <end position="410"/>
    </location>
</feature>
<evidence type="ECO:0000313" key="4">
    <source>
        <dbReference type="Proteomes" id="UP001589748"/>
    </source>
</evidence>
<protein>
    <recommendedName>
        <fullName evidence="5">O-antigen ligase</fullName>
    </recommendedName>
</protein>
<feature type="region of interest" description="Disordered" evidence="1">
    <location>
        <begin position="473"/>
        <end position="495"/>
    </location>
</feature>
<feature type="transmembrane region" description="Helical" evidence="2">
    <location>
        <begin position="135"/>
        <end position="155"/>
    </location>
</feature>
<evidence type="ECO:0000256" key="2">
    <source>
        <dbReference type="SAM" id="Phobius"/>
    </source>
</evidence>
<feature type="transmembrane region" description="Helical" evidence="2">
    <location>
        <begin position="108"/>
        <end position="128"/>
    </location>
</feature>
<keyword evidence="2" id="KW-1133">Transmembrane helix</keyword>
<dbReference type="RefSeq" id="WP_380140047.1">
    <property type="nucleotide sequence ID" value="NZ_JBHLUI010000012.1"/>
</dbReference>
<comment type="caution">
    <text evidence="3">The sequence shown here is derived from an EMBL/GenBank/DDBJ whole genome shotgun (WGS) entry which is preliminary data.</text>
</comment>
<feature type="transmembrane region" description="Helical" evidence="2">
    <location>
        <begin position="244"/>
        <end position="274"/>
    </location>
</feature>
<feature type="transmembrane region" description="Helical" evidence="2">
    <location>
        <begin position="422"/>
        <end position="444"/>
    </location>
</feature>
<sequence length="495" mass="51642">MIDLLRRATETGVGRRPGMVAVAVTVVLVALIAVHPLAPLAVIAVGVAVLMAVRTPALLAVVTLFLAFLSTPLQAVLGGASSQLDEAALVFCLLALPLRRLLTEGRIVVIPGSLWFLLFGIWGVVCGLQQDVPRSLVVLGAFVALKAALLAFALAQVPWTRAHLRTGLAIGAVVVVVVLASGAVNLLVPGAWTSLLGTTSLRGPFGLPALTGIFTRPAALSRFCGVVALGALAYLIAVRRSFPAVVAVLGCTALALLTLQVKTMLGLLGTMVVLSIPTLRRAGSRTVLAFLPVLAVFLAPPLWLVVRTDVSQYVFQESARSLLTRGGVEVAQATFPFGAGFGRYASSTAAENYSPWYYALGFDKRFGMGPGPDSGMFLNDSQWPAIFGEAGWIGGVLFALALAATLLFLVKGLWREEDPLFRWIRIAGIGWMLLLVTESLAAPVFVSAPAYPFLLLAGAVLAGIARGGSGSALANGSRPAATVPGPAVDTVPEPR</sequence>
<feature type="transmembrane region" description="Helical" evidence="2">
    <location>
        <begin position="20"/>
        <end position="51"/>
    </location>
</feature>
<accession>A0ABV5LNP8</accession>
<keyword evidence="2" id="KW-0812">Transmembrane</keyword>
<evidence type="ECO:0000256" key="1">
    <source>
        <dbReference type="SAM" id="MobiDB-lite"/>
    </source>
</evidence>
<feature type="transmembrane region" description="Helical" evidence="2">
    <location>
        <begin position="219"/>
        <end position="238"/>
    </location>
</feature>
<proteinExistence type="predicted"/>